<keyword evidence="3" id="KW-1003">Cell membrane</keyword>
<evidence type="ECO:0000256" key="6">
    <source>
        <dbReference type="ARBA" id="ARBA00022989"/>
    </source>
</evidence>
<keyword evidence="7 8" id="KW-0472">Membrane</keyword>
<dbReference type="PANTHER" id="PTHR37484:SF1">
    <property type="entry name" value="ROD SHAPE-DETERMINING PROTEIN MRED"/>
    <property type="match status" value="1"/>
</dbReference>
<comment type="subcellular location">
    <subcellularLocation>
        <location evidence="1">Cell membrane</location>
        <topology evidence="1">Multi-pass membrane protein</topology>
    </subcellularLocation>
</comment>
<sequence>MSGPAKSTGSKPLIPQGEQLARPPTRTMVYLSLAIGFLLTVLPWPQAALWLVPDFALLVLIYWNIHAPRLAPLGAAFALGLMMDAAHGLMFGLHALSYCVATFVVLMLRRRLDFFSARGQALHLAPIFPLQEALVLLLGMAYGQAQPDWRYLAAGVVAAALWVPASFVLDRLTGRPARLDKVRGG</sequence>
<evidence type="ECO:0000256" key="1">
    <source>
        <dbReference type="ARBA" id="ARBA00004651"/>
    </source>
</evidence>
<dbReference type="OrthoDB" id="5297408at2"/>
<dbReference type="Proteomes" id="UP000295135">
    <property type="component" value="Unassembled WGS sequence"/>
</dbReference>
<accession>A0A4R3JVT3</accession>
<keyword evidence="6 8" id="KW-1133">Transmembrane helix</keyword>
<evidence type="ECO:0000256" key="8">
    <source>
        <dbReference type="SAM" id="Phobius"/>
    </source>
</evidence>
<dbReference type="PANTHER" id="PTHR37484">
    <property type="entry name" value="ROD SHAPE-DETERMINING PROTEIN MRED"/>
    <property type="match status" value="1"/>
</dbReference>
<evidence type="ECO:0000256" key="3">
    <source>
        <dbReference type="ARBA" id="ARBA00022475"/>
    </source>
</evidence>
<evidence type="ECO:0000256" key="2">
    <source>
        <dbReference type="ARBA" id="ARBA00007776"/>
    </source>
</evidence>
<dbReference type="InterPro" id="IPR026034">
    <property type="entry name" value="MreD_proteobac"/>
</dbReference>
<gene>
    <name evidence="9" type="ORF">EDC61_10626</name>
</gene>
<comment type="similarity">
    <text evidence="2">Belongs to the MreD family.</text>
</comment>
<dbReference type="PIRSF" id="PIRSF018472">
    <property type="entry name" value="MreD_proteobac"/>
    <property type="match status" value="1"/>
</dbReference>
<feature type="transmembrane region" description="Helical" evidence="8">
    <location>
        <begin position="149"/>
        <end position="169"/>
    </location>
</feature>
<dbReference type="GO" id="GO:0005886">
    <property type="term" value="C:plasma membrane"/>
    <property type="evidence" value="ECO:0007669"/>
    <property type="project" value="UniProtKB-SubCell"/>
</dbReference>
<reference evidence="9 10" key="1">
    <citation type="submission" date="2019-03" db="EMBL/GenBank/DDBJ databases">
        <title>Genomic Encyclopedia of Type Strains, Phase IV (KMG-IV): sequencing the most valuable type-strain genomes for metagenomic binning, comparative biology and taxonomic classification.</title>
        <authorList>
            <person name="Goeker M."/>
        </authorList>
    </citation>
    <scope>NUCLEOTIDE SEQUENCE [LARGE SCALE GENOMIC DNA]</scope>
    <source>
        <strain evidence="9 10">DSM 103923</strain>
    </source>
</reference>
<feature type="transmembrane region" description="Helical" evidence="8">
    <location>
        <begin position="121"/>
        <end position="143"/>
    </location>
</feature>
<evidence type="ECO:0000313" key="10">
    <source>
        <dbReference type="Proteomes" id="UP000295135"/>
    </source>
</evidence>
<evidence type="ECO:0000256" key="4">
    <source>
        <dbReference type="ARBA" id="ARBA00022692"/>
    </source>
</evidence>
<dbReference type="EMBL" id="SLZY01000006">
    <property type="protein sequence ID" value="TCS72112.1"/>
    <property type="molecule type" value="Genomic_DNA"/>
</dbReference>
<dbReference type="InterPro" id="IPR007227">
    <property type="entry name" value="Cell_shape_determining_MreD"/>
</dbReference>
<evidence type="ECO:0000256" key="7">
    <source>
        <dbReference type="ARBA" id="ARBA00023136"/>
    </source>
</evidence>
<evidence type="ECO:0000256" key="5">
    <source>
        <dbReference type="ARBA" id="ARBA00022960"/>
    </source>
</evidence>
<dbReference type="NCBIfam" id="TIGR03426">
    <property type="entry name" value="shape_MreD"/>
    <property type="match status" value="1"/>
</dbReference>
<proteinExistence type="inferred from homology"/>
<protein>
    <submittedName>
        <fullName evidence="9">Rod shape-determining protein MreD</fullName>
    </submittedName>
</protein>
<dbReference type="AlphaFoldDB" id="A0A4R3JVT3"/>
<feature type="transmembrane region" description="Helical" evidence="8">
    <location>
        <begin position="85"/>
        <end position="109"/>
    </location>
</feature>
<dbReference type="Pfam" id="PF04093">
    <property type="entry name" value="MreD"/>
    <property type="match status" value="1"/>
</dbReference>
<keyword evidence="10" id="KW-1185">Reference proteome</keyword>
<dbReference type="GO" id="GO:0008360">
    <property type="term" value="P:regulation of cell shape"/>
    <property type="evidence" value="ECO:0007669"/>
    <property type="project" value="UniProtKB-KW"/>
</dbReference>
<comment type="caution">
    <text evidence="9">The sequence shown here is derived from an EMBL/GenBank/DDBJ whole genome shotgun (WGS) entry which is preliminary data.</text>
</comment>
<evidence type="ECO:0000313" key="9">
    <source>
        <dbReference type="EMBL" id="TCS72112.1"/>
    </source>
</evidence>
<keyword evidence="5" id="KW-0133">Cell shape</keyword>
<name>A0A4R3JVT3_9PROT</name>
<organism evidence="9 10">
    <name type="scientific">Sulfuritortus calidifontis</name>
    <dbReference type="NCBI Taxonomy" id="1914471"/>
    <lineage>
        <taxon>Bacteria</taxon>
        <taxon>Pseudomonadati</taxon>
        <taxon>Pseudomonadota</taxon>
        <taxon>Betaproteobacteria</taxon>
        <taxon>Nitrosomonadales</taxon>
        <taxon>Thiobacillaceae</taxon>
        <taxon>Sulfuritortus</taxon>
    </lineage>
</organism>
<dbReference type="RefSeq" id="WP_126463874.1">
    <property type="nucleotide sequence ID" value="NZ_AP018721.1"/>
</dbReference>
<feature type="transmembrane region" description="Helical" evidence="8">
    <location>
        <begin position="27"/>
        <end position="44"/>
    </location>
</feature>
<keyword evidence="4 8" id="KW-0812">Transmembrane</keyword>